<comment type="caution">
    <text evidence="4">The sequence shown here is derived from an EMBL/GenBank/DDBJ whole genome shotgun (WGS) entry which is preliminary data.</text>
</comment>
<feature type="non-terminal residue" evidence="4">
    <location>
        <position position="264"/>
    </location>
</feature>
<keyword evidence="1" id="KW-0464">Manganese</keyword>
<accession>A0A9W8CPI3</accession>
<evidence type="ECO:0000256" key="2">
    <source>
        <dbReference type="SAM" id="MobiDB-lite"/>
    </source>
</evidence>
<dbReference type="PANTHER" id="PTHR15749">
    <property type="entry name" value="FANCONI-ASSOCIATED NUCLEASE 1"/>
    <property type="match status" value="1"/>
</dbReference>
<evidence type="ECO:0000313" key="5">
    <source>
        <dbReference type="Proteomes" id="UP001143981"/>
    </source>
</evidence>
<dbReference type="GO" id="GO:0008409">
    <property type="term" value="F:5'-3' exonuclease activity"/>
    <property type="evidence" value="ECO:0007669"/>
    <property type="project" value="TreeGrafter"/>
</dbReference>
<dbReference type="GO" id="GO:0046872">
    <property type="term" value="F:metal ion binding"/>
    <property type="evidence" value="ECO:0007669"/>
    <property type="project" value="UniProtKB-KW"/>
</dbReference>
<keyword evidence="1" id="KW-0460">Magnesium</keyword>
<reference evidence="4" key="1">
    <citation type="submission" date="2022-07" db="EMBL/GenBank/DDBJ databases">
        <title>Phylogenomic reconstructions and comparative analyses of Kickxellomycotina fungi.</title>
        <authorList>
            <person name="Reynolds N.K."/>
            <person name="Stajich J.E."/>
            <person name="Barry K."/>
            <person name="Grigoriev I.V."/>
            <person name="Crous P."/>
            <person name="Smith M.E."/>
        </authorList>
    </citation>
    <scope>NUCLEOTIDE SEQUENCE</scope>
    <source>
        <strain evidence="4">BCRC 34381</strain>
    </source>
</reference>
<dbReference type="InterPro" id="IPR049125">
    <property type="entry name" value="FAN1-like_WH"/>
</dbReference>
<keyword evidence="1" id="KW-0479">Metal-binding</keyword>
<comment type="function">
    <text evidence="1">Nuclease required for the repair of DNA interstrand cross-links (ICL). Acts as a 5'-3' exonuclease that anchors at a cut end of DNA and cleaves DNA successively at every third nucleotide, allowing to excise an ICL from one strand through flanking incisions.</text>
</comment>
<sequence>YKQQRREASVEVMFQIAPDPDPGLGQPEEAPPAREAHASEPTGAAVQRDTAAIAAIQSETTVAAAAVRGNAAIAAAACEEPDAADSESQARAAAMGAQAADRQSYLQIFDRILHTVLRAEAHLFSDSERVILSAFTDLDRHSRYLYTRIFMRKPAWIRVSSLAYGEPVVVEQSCKYLSASAHGAAAFLQTEADIESCNEALAMLAVPELKAIAKARGIKQIAGKTKDALCALVLKGARQRTVTSFFQKGESNSNQQRLDALMGN</sequence>
<dbReference type="GO" id="GO:0005634">
    <property type="term" value="C:nucleus"/>
    <property type="evidence" value="ECO:0007669"/>
    <property type="project" value="UniProtKB-SubCell"/>
</dbReference>
<dbReference type="EMBL" id="JANBOI010003013">
    <property type="protein sequence ID" value="KAJ1719128.1"/>
    <property type="molecule type" value="Genomic_DNA"/>
</dbReference>
<dbReference type="GO" id="GO:0017108">
    <property type="term" value="F:5'-flap endonuclease activity"/>
    <property type="evidence" value="ECO:0007669"/>
    <property type="project" value="TreeGrafter"/>
</dbReference>
<dbReference type="AlphaFoldDB" id="A0A9W8CPI3"/>
<comment type="similarity">
    <text evidence="1">Belongs to the FAN1 family.</text>
</comment>
<name>A0A9W8CPI3_9FUNG</name>
<dbReference type="GO" id="GO:0036297">
    <property type="term" value="P:interstrand cross-link repair"/>
    <property type="evidence" value="ECO:0007669"/>
    <property type="project" value="InterPro"/>
</dbReference>
<dbReference type="GO" id="GO:0004528">
    <property type="term" value="F:phosphodiesterase I activity"/>
    <property type="evidence" value="ECO:0007669"/>
    <property type="project" value="UniProtKB-EC"/>
</dbReference>
<keyword evidence="1 4" id="KW-0378">Hydrolase</keyword>
<dbReference type="InterPro" id="IPR033315">
    <property type="entry name" value="Fan1-like"/>
</dbReference>
<feature type="region of interest" description="Disordered" evidence="2">
    <location>
        <begin position="1"/>
        <end position="43"/>
    </location>
</feature>
<proteinExistence type="inferred from homology"/>
<dbReference type="OrthoDB" id="258143at2759"/>
<protein>
    <recommendedName>
        <fullName evidence="1">Fanconi-associated nuclease</fullName>
        <ecNumber evidence="1">3.1.4.1</ecNumber>
    </recommendedName>
</protein>
<comment type="subcellular location">
    <subcellularLocation>
        <location evidence="1">Nucleus</location>
    </subcellularLocation>
</comment>
<organism evidence="4 5">
    <name type="scientific">Coemansia biformis</name>
    <dbReference type="NCBI Taxonomy" id="1286918"/>
    <lineage>
        <taxon>Eukaryota</taxon>
        <taxon>Fungi</taxon>
        <taxon>Fungi incertae sedis</taxon>
        <taxon>Zoopagomycota</taxon>
        <taxon>Kickxellomycotina</taxon>
        <taxon>Kickxellomycetes</taxon>
        <taxon>Kickxellales</taxon>
        <taxon>Kickxellaceae</taxon>
        <taxon>Coemansia</taxon>
    </lineage>
</organism>
<dbReference type="GO" id="GO:0070336">
    <property type="term" value="F:flap-structured DNA binding"/>
    <property type="evidence" value="ECO:0007669"/>
    <property type="project" value="TreeGrafter"/>
</dbReference>
<dbReference type="PANTHER" id="PTHR15749:SF4">
    <property type="entry name" value="FANCONI-ASSOCIATED NUCLEASE 1"/>
    <property type="match status" value="1"/>
</dbReference>
<evidence type="ECO:0000259" key="3">
    <source>
        <dbReference type="Pfam" id="PF21315"/>
    </source>
</evidence>
<dbReference type="EC" id="3.1.4.1" evidence="1"/>
<keyword evidence="1" id="KW-0227">DNA damage</keyword>
<keyword evidence="1" id="KW-0539">Nucleus</keyword>
<keyword evidence="5" id="KW-1185">Reference proteome</keyword>
<keyword evidence="1" id="KW-0540">Nuclease</keyword>
<comment type="cofactor">
    <cofactor evidence="1">
        <name>Mg(2+)</name>
        <dbReference type="ChEBI" id="CHEBI:18420"/>
    </cofactor>
    <cofactor evidence="1">
        <name>Mn(2+)</name>
        <dbReference type="ChEBI" id="CHEBI:29035"/>
    </cofactor>
</comment>
<dbReference type="Pfam" id="PF21315">
    <property type="entry name" value="FAN1_HTH"/>
    <property type="match status" value="1"/>
</dbReference>
<comment type="catalytic activity">
    <reaction evidence="1">
        <text>Hydrolytically removes 5'-nucleotides successively from the 3'-hydroxy termini of 3'-hydroxy-terminated oligonucleotides.</text>
        <dbReference type="EC" id="3.1.4.1"/>
    </reaction>
</comment>
<dbReference type="Proteomes" id="UP001143981">
    <property type="component" value="Unassembled WGS sequence"/>
</dbReference>
<gene>
    <name evidence="4" type="primary">FAN1</name>
    <name evidence="4" type="ORF">LPJ61_006377</name>
</gene>
<keyword evidence="1" id="KW-0234">DNA repair</keyword>
<evidence type="ECO:0000256" key="1">
    <source>
        <dbReference type="RuleBase" id="RU365033"/>
    </source>
</evidence>
<feature type="non-terminal residue" evidence="4">
    <location>
        <position position="1"/>
    </location>
</feature>
<evidence type="ECO:0000313" key="4">
    <source>
        <dbReference type="EMBL" id="KAJ1719128.1"/>
    </source>
</evidence>
<feature type="domain" description="Fanconi-associated nuclease 1-like winged-helix" evidence="3">
    <location>
        <begin position="105"/>
        <end position="179"/>
    </location>
</feature>